<keyword evidence="2 5" id="KW-0032">Aminotransferase</keyword>
<dbReference type="EMBL" id="JBHUMR010000009">
    <property type="protein sequence ID" value="MFD2617230.1"/>
    <property type="molecule type" value="Genomic_DNA"/>
</dbReference>
<name>A0ABW5PQS8_9BACI</name>
<evidence type="ECO:0000259" key="4">
    <source>
        <dbReference type="Pfam" id="PF00155"/>
    </source>
</evidence>
<reference evidence="6" key="1">
    <citation type="journal article" date="2019" name="Int. J. Syst. Evol. Microbiol.">
        <title>The Global Catalogue of Microorganisms (GCM) 10K type strain sequencing project: providing services to taxonomists for standard genome sequencing and annotation.</title>
        <authorList>
            <consortium name="The Broad Institute Genomics Platform"/>
            <consortium name="The Broad Institute Genome Sequencing Center for Infectious Disease"/>
            <person name="Wu L."/>
            <person name="Ma J."/>
        </authorList>
    </citation>
    <scope>NUCLEOTIDE SEQUENCE [LARGE SCALE GENOMIC DNA]</scope>
    <source>
        <strain evidence="6">TISTR 2241</strain>
    </source>
</reference>
<keyword evidence="3" id="KW-0808">Transferase</keyword>
<dbReference type="PANTHER" id="PTHR42832">
    <property type="entry name" value="AMINO ACID AMINOTRANSFERASE"/>
    <property type="match status" value="1"/>
</dbReference>
<feature type="domain" description="Aminotransferase class I/classII large" evidence="4">
    <location>
        <begin position="34"/>
        <end position="384"/>
    </location>
</feature>
<dbReference type="Pfam" id="PF00155">
    <property type="entry name" value="Aminotran_1_2"/>
    <property type="match status" value="1"/>
</dbReference>
<organism evidence="5 6">
    <name type="scientific">Terrilactibacillus laevilacticus</name>
    <dbReference type="NCBI Taxonomy" id="1380157"/>
    <lineage>
        <taxon>Bacteria</taxon>
        <taxon>Bacillati</taxon>
        <taxon>Bacillota</taxon>
        <taxon>Bacilli</taxon>
        <taxon>Bacillales</taxon>
        <taxon>Bacillaceae</taxon>
        <taxon>Terrilactibacillus</taxon>
    </lineage>
</organism>
<accession>A0ABW5PQS8</accession>
<dbReference type="SUPFAM" id="SSF53383">
    <property type="entry name" value="PLP-dependent transferases"/>
    <property type="match status" value="1"/>
</dbReference>
<evidence type="ECO:0000256" key="2">
    <source>
        <dbReference type="ARBA" id="ARBA00022576"/>
    </source>
</evidence>
<dbReference type="Proteomes" id="UP001597458">
    <property type="component" value="Unassembled WGS sequence"/>
</dbReference>
<dbReference type="Gene3D" id="3.40.640.10">
    <property type="entry name" value="Type I PLP-dependent aspartate aminotransferase-like (Major domain)"/>
    <property type="match status" value="1"/>
</dbReference>
<dbReference type="InterPro" id="IPR015421">
    <property type="entry name" value="PyrdxlP-dep_Trfase_major"/>
</dbReference>
<dbReference type="InterPro" id="IPR015424">
    <property type="entry name" value="PyrdxlP-dep_Trfase"/>
</dbReference>
<evidence type="ECO:0000313" key="6">
    <source>
        <dbReference type="Proteomes" id="UP001597458"/>
    </source>
</evidence>
<evidence type="ECO:0000256" key="1">
    <source>
        <dbReference type="ARBA" id="ARBA00001933"/>
    </source>
</evidence>
<dbReference type="GO" id="GO:0008483">
    <property type="term" value="F:transaminase activity"/>
    <property type="evidence" value="ECO:0007669"/>
    <property type="project" value="UniProtKB-KW"/>
</dbReference>
<dbReference type="RefSeq" id="WP_141190891.1">
    <property type="nucleotide sequence ID" value="NZ_JBHUMR010000009.1"/>
</dbReference>
<comment type="caution">
    <text evidence="5">The sequence shown here is derived from an EMBL/GenBank/DDBJ whole genome shotgun (WGS) entry which is preliminary data.</text>
</comment>
<dbReference type="Gene3D" id="3.90.1150.10">
    <property type="entry name" value="Aspartate Aminotransferase, domain 1"/>
    <property type="match status" value="1"/>
</dbReference>
<dbReference type="InterPro" id="IPR004839">
    <property type="entry name" value="Aminotransferase_I/II_large"/>
</dbReference>
<sequence length="397" mass="44286">MVNFKASSIVDQLPPNYFSKIENKVTAYKEKGIDVINLASGSPDQPTPPHIVQALKDAIDRDDNRGYPPFRAKKNIREAISTFYKREYNVDIDPETEVTIFNGSTIGIVGIPQALLEPGDYLITTDPTYPIYYSAAKLARAEIFNIPVYEKDDFLPDYNLVPTDIAEKAKLLMINYPNNPTGAIATPDFFEKTIDFAKENQLPIMHDFAYGAFGFDGHKPLSLLQMPGGKEYGVETYTASKTYNMAGWRLGFAVGNASIIDALDRFHDHAFSNVFGAVQDAAAVALLSNQDSVNELAKLYEHRRNVLVQSMREIGWDVSAPKGSFFAWFKVPEGFTSRTFTEFLLDEVQVVVAPGEGFGKNGSQYVRLSLLNDDDRLREAANRIKKTGIFTTSLTQK</sequence>
<protein>
    <submittedName>
        <fullName evidence="5">Aminotransferase class I/II-fold pyridoxal phosphate-dependent enzyme</fullName>
    </submittedName>
</protein>
<comment type="cofactor">
    <cofactor evidence="1">
        <name>pyridoxal 5'-phosphate</name>
        <dbReference type="ChEBI" id="CHEBI:597326"/>
    </cofactor>
</comment>
<dbReference type="NCBIfam" id="NF005977">
    <property type="entry name" value="PRK08068.1"/>
    <property type="match status" value="1"/>
</dbReference>
<dbReference type="InterPro" id="IPR015422">
    <property type="entry name" value="PyrdxlP-dep_Trfase_small"/>
</dbReference>
<dbReference type="PANTHER" id="PTHR42832:SF3">
    <property type="entry name" value="L-GLUTAMINE--4-(METHYLSULFANYL)-2-OXOBUTANOATE AMINOTRANSFERASE"/>
    <property type="match status" value="1"/>
</dbReference>
<dbReference type="InterPro" id="IPR050881">
    <property type="entry name" value="LL-DAP_aminotransferase"/>
</dbReference>
<gene>
    <name evidence="5" type="ORF">ACFSTF_07885</name>
</gene>
<evidence type="ECO:0000256" key="3">
    <source>
        <dbReference type="ARBA" id="ARBA00022679"/>
    </source>
</evidence>
<evidence type="ECO:0000313" key="5">
    <source>
        <dbReference type="EMBL" id="MFD2617230.1"/>
    </source>
</evidence>
<keyword evidence="6" id="KW-1185">Reference proteome</keyword>
<dbReference type="CDD" id="cd00609">
    <property type="entry name" value="AAT_like"/>
    <property type="match status" value="1"/>
</dbReference>
<proteinExistence type="predicted"/>